<name>A0A6J2KMI6_BOMMA</name>
<evidence type="ECO:0000256" key="1">
    <source>
        <dbReference type="SAM" id="MobiDB-lite"/>
    </source>
</evidence>
<dbReference type="OrthoDB" id="7417618at2759"/>
<dbReference type="Gene3D" id="3.30.70.1820">
    <property type="entry name" value="L1 transposable element, RRM domain"/>
    <property type="match status" value="1"/>
</dbReference>
<sequence>MEEILNTLISIKKELQIQRIEIRETGKNVTEKVTQNITSIFEEKFLAWEGKLGEMKEKVENQEKIIYYLEKQTRVRNLVFFGIEENETSYKSFEENIIKWIEQYFSIKLTYRDIQEIKRLGKKQERPRPTVVTFTTLGIKIEIFKQKRALKDTQYYMKEDFPKYVFEKRKALQEQLKLEREKGNTAILKYDKLIVSKYQSKRKYRSSPDNTSQINMDKHTQASKKNKIKQIGKTGTRSNSITEGVIKPSMLNFLVNKNTMKTNNNQESNSENI</sequence>
<feature type="region of interest" description="Disordered" evidence="1">
    <location>
        <begin position="201"/>
        <end position="242"/>
    </location>
</feature>
<keyword evidence="2" id="KW-1185">Reference proteome</keyword>
<proteinExistence type="predicted"/>
<feature type="compositionally biased region" description="Polar residues" evidence="1">
    <location>
        <begin position="233"/>
        <end position="242"/>
    </location>
</feature>
<accession>A0A6J2KMI6</accession>
<protein>
    <submittedName>
        <fullName evidence="3">Uncharacterized protein LOC114251930</fullName>
    </submittedName>
</protein>
<dbReference type="RefSeq" id="XP_028042182.1">
    <property type="nucleotide sequence ID" value="XM_028186381.1"/>
</dbReference>
<gene>
    <name evidence="3" type="primary">LOC114251930</name>
</gene>
<dbReference type="GeneID" id="114251930"/>
<evidence type="ECO:0000313" key="2">
    <source>
        <dbReference type="Proteomes" id="UP000504629"/>
    </source>
</evidence>
<organism evidence="2 3">
    <name type="scientific">Bombyx mandarina</name>
    <name type="common">Wild silk moth</name>
    <name type="synonym">Wild silkworm</name>
    <dbReference type="NCBI Taxonomy" id="7092"/>
    <lineage>
        <taxon>Eukaryota</taxon>
        <taxon>Metazoa</taxon>
        <taxon>Ecdysozoa</taxon>
        <taxon>Arthropoda</taxon>
        <taxon>Hexapoda</taxon>
        <taxon>Insecta</taxon>
        <taxon>Pterygota</taxon>
        <taxon>Neoptera</taxon>
        <taxon>Endopterygota</taxon>
        <taxon>Lepidoptera</taxon>
        <taxon>Glossata</taxon>
        <taxon>Ditrysia</taxon>
        <taxon>Bombycoidea</taxon>
        <taxon>Bombycidae</taxon>
        <taxon>Bombycinae</taxon>
        <taxon>Bombyx</taxon>
    </lineage>
</organism>
<dbReference type="Proteomes" id="UP000504629">
    <property type="component" value="Unplaced"/>
</dbReference>
<evidence type="ECO:0000313" key="3">
    <source>
        <dbReference type="RefSeq" id="XP_028042182.1"/>
    </source>
</evidence>
<feature type="compositionally biased region" description="Basic residues" evidence="1">
    <location>
        <begin position="221"/>
        <end position="230"/>
    </location>
</feature>
<dbReference type="AlphaFoldDB" id="A0A6J2KMI6"/>
<reference evidence="3" key="1">
    <citation type="submission" date="2025-08" db="UniProtKB">
        <authorList>
            <consortium name="RefSeq"/>
        </authorList>
    </citation>
    <scope>IDENTIFICATION</scope>
    <source>
        <tissue evidence="3">Silk gland</tissue>
    </source>
</reference>
<dbReference type="KEGG" id="bman:114251930"/>